<dbReference type="AlphaFoldDB" id="K8XC39"/>
<reference evidence="2 3" key="1">
    <citation type="journal article" date="2013" name="Genome Announc.">
        <title>Draft Genome Sequence of Rhodococcus opacus Strain M213 Shows a Diverse Catabolic Potential.</title>
        <authorList>
            <person name="Pathak A."/>
            <person name="Green S.J."/>
            <person name="Ogram A."/>
            <person name="Chauhan A."/>
        </authorList>
    </citation>
    <scope>NUCLEOTIDE SEQUENCE [LARGE SCALE GENOMIC DNA]</scope>
    <source>
        <strain evidence="2 3">M213</strain>
    </source>
</reference>
<organism evidence="2 3">
    <name type="scientific">Rhodococcus opacus M213</name>
    <dbReference type="NCBI Taxonomy" id="1129896"/>
    <lineage>
        <taxon>Bacteria</taxon>
        <taxon>Bacillati</taxon>
        <taxon>Actinomycetota</taxon>
        <taxon>Actinomycetes</taxon>
        <taxon>Mycobacteriales</taxon>
        <taxon>Nocardiaceae</taxon>
        <taxon>Rhodococcus</taxon>
    </lineage>
</organism>
<proteinExistence type="predicted"/>
<dbReference type="InterPro" id="IPR029058">
    <property type="entry name" value="AB_hydrolase_fold"/>
</dbReference>
<gene>
    <name evidence="2" type="ORF">WSS_A32830</name>
</gene>
<dbReference type="EMBL" id="AJYC02000107">
    <property type="protein sequence ID" value="EKT78411.1"/>
    <property type="molecule type" value="Genomic_DNA"/>
</dbReference>
<sequence length="113" mass="11859">MGYDKDDPPSTGGDPVGTTIEIGGGGALQWDNGEYGVVLAHGAVFDAATWEDQATAIADQGATVVAVEDIAPGVDRGRRRKAPRRRACRRRTGGRKCGRRCDPATCLPAARPP</sequence>
<name>K8XC39_RHOOP</name>
<protein>
    <recommendedName>
        <fullName evidence="4">Hydrolase</fullName>
    </recommendedName>
</protein>
<evidence type="ECO:0008006" key="4">
    <source>
        <dbReference type="Google" id="ProtNLM"/>
    </source>
</evidence>
<evidence type="ECO:0000313" key="3">
    <source>
        <dbReference type="Proteomes" id="UP000005951"/>
    </source>
</evidence>
<accession>K8XC39</accession>
<dbReference type="Proteomes" id="UP000005951">
    <property type="component" value="Unassembled WGS sequence"/>
</dbReference>
<dbReference type="SUPFAM" id="SSF53474">
    <property type="entry name" value="alpha/beta-Hydrolases"/>
    <property type="match status" value="1"/>
</dbReference>
<evidence type="ECO:0000256" key="1">
    <source>
        <dbReference type="SAM" id="MobiDB-lite"/>
    </source>
</evidence>
<comment type="caution">
    <text evidence="2">The sequence shown here is derived from an EMBL/GenBank/DDBJ whole genome shotgun (WGS) entry which is preliminary data.</text>
</comment>
<feature type="region of interest" description="Disordered" evidence="1">
    <location>
        <begin position="75"/>
        <end position="96"/>
    </location>
</feature>
<evidence type="ECO:0000313" key="2">
    <source>
        <dbReference type="EMBL" id="EKT78411.1"/>
    </source>
</evidence>
<feature type="compositionally biased region" description="Basic residues" evidence="1">
    <location>
        <begin position="77"/>
        <end position="96"/>
    </location>
</feature>